<comment type="caution">
    <text evidence="1">The sequence shown here is derived from an EMBL/GenBank/DDBJ whole genome shotgun (WGS) entry which is preliminary data.</text>
</comment>
<dbReference type="Proteomes" id="UP000805193">
    <property type="component" value="Unassembled WGS sequence"/>
</dbReference>
<keyword evidence="2" id="KW-1185">Reference proteome</keyword>
<sequence length="328" mass="35940">MPHQLRLQGANALIVIPGRAPVCLRCKRTGHIRRECRVPKCSECYRFGHEKDECVKTYARVTDGAAADAASQEIMDADEAESASRGLEPEAPSPAEERRRPARPVTAAHVPRSNVENELAGDVAQPEVAVSPPAATVPEVRAATRDGCSPPSEETSPEGLTAMDETTESVKRALDESSSRAGMTPKLNPWMERTKKGRYQLTSDVPQDERTRRDSKGLSWNVKEFGAGPFQGPIRSFSFGAHKDGREFQCPGAPPTTEPNKGQGVFAVMFVSNNSATFVPRVRVPPRSPSLNMLTSHQQARMNMVRRHFCAATIVVKSELKKPSVDER</sequence>
<accession>A0AC60NUW3</accession>
<gene>
    <name evidence="1" type="ORF">HPB47_011989</name>
</gene>
<protein>
    <submittedName>
        <fullName evidence="1">Uncharacterized protein</fullName>
    </submittedName>
</protein>
<reference evidence="1 2" key="1">
    <citation type="journal article" date="2020" name="Cell">
        <title>Large-Scale Comparative Analyses of Tick Genomes Elucidate Their Genetic Diversity and Vector Capacities.</title>
        <authorList>
            <consortium name="Tick Genome and Microbiome Consortium (TIGMIC)"/>
            <person name="Jia N."/>
            <person name="Wang J."/>
            <person name="Shi W."/>
            <person name="Du L."/>
            <person name="Sun Y."/>
            <person name="Zhan W."/>
            <person name="Jiang J.F."/>
            <person name="Wang Q."/>
            <person name="Zhang B."/>
            <person name="Ji P."/>
            <person name="Bell-Sakyi L."/>
            <person name="Cui X.M."/>
            <person name="Yuan T.T."/>
            <person name="Jiang B.G."/>
            <person name="Yang W.F."/>
            <person name="Lam T.T."/>
            <person name="Chang Q.C."/>
            <person name="Ding S.J."/>
            <person name="Wang X.J."/>
            <person name="Zhu J.G."/>
            <person name="Ruan X.D."/>
            <person name="Zhao L."/>
            <person name="Wei J.T."/>
            <person name="Ye R.Z."/>
            <person name="Que T.C."/>
            <person name="Du C.H."/>
            <person name="Zhou Y.H."/>
            <person name="Cheng J.X."/>
            <person name="Dai P.F."/>
            <person name="Guo W.B."/>
            <person name="Han X.H."/>
            <person name="Huang E.J."/>
            <person name="Li L.F."/>
            <person name="Wei W."/>
            <person name="Gao Y.C."/>
            <person name="Liu J.Z."/>
            <person name="Shao H.Z."/>
            <person name="Wang X."/>
            <person name="Wang C.C."/>
            <person name="Yang T.C."/>
            <person name="Huo Q.B."/>
            <person name="Li W."/>
            <person name="Chen H.Y."/>
            <person name="Chen S.E."/>
            <person name="Zhou L.G."/>
            <person name="Ni X.B."/>
            <person name="Tian J.H."/>
            <person name="Sheng Y."/>
            <person name="Liu T."/>
            <person name="Pan Y.S."/>
            <person name="Xia L.Y."/>
            <person name="Li J."/>
            <person name="Zhao F."/>
            <person name="Cao W.C."/>
        </authorList>
    </citation>
    <scope>NUCLEOTIDE SEQUENCE [LARGE SCALE GENOMIC DNA]</scope>
    <source>
        <strain evidence="1">Iper-2018</strain>
    </source>
</reference>
<dbReference type="EMBL" id="JABSTQ010011475">
    <property type="protein sequence ID" value="KAG0410893.1"/>
    <property type="molecule type" value="Genomic_DNA"/>
</dbReference>
<evidence type="ECO:0000313" key="1">
    <source>
        <dbReference type="EMBL" id="KAG0410893.1"/>
    </source>
</evidence>
<organism evidence="1 2">
    <name type="scientific">Ixodes persulcatus</name>
    <name type="common">Taiga tick</name>
    <dbReference type="NCBI Taxonomy" id="34615"/>
    <lineage>
        <taxon>Eukaryota</taxon>
        <taxon>Metazoa</taxon>
        <taxon>Ecdysozoa</taxon>
        <taxon>Arthropoda</taxon>
        <taxon>Chelicerata</taxon>
        <taxon>Arachnida</taxon>
        <taxon>Acari</taxon>
        <taxon>Parasitiformes</taxon>
        <taxon>Ixodida</taxon>
        <taxon>Ixodoidea</taxon>
        <taxon>Ixodidae</taxon>
        <taxon>Ixodinae</taxon>
        <taxon>Ixodes</taxon>
    </lineage>
</organism>
<evidence type="ECO:0000313" key="2">
    <source>
        <dbReference type="Proteomes" id="UP000805193"/>
    </source>
</evidence>
<proteinExistence type="predicted"/>
<name>A0AC60NUW3_IXOPE</name>